<comment type="cofactor">
    <cofactor evidence="1">
        <name>Mn(2+)</name>
        <dbReference type="ChEBI" id="CHEBI:29035"/>
    </cofactor>
</comment>
<keyword evidence="5" id="KW-0378">Hydrolase</keyword>
<evidence type="ECO:0000313" key="9">
    <source>
        <dbReference type="Proteomes" id="UP000076502"/>
    </source>
</evidence>
<comment type="similarity">
    <text evidence="3">Belongs to the Nudix hydrolase family.</text>
</comment>
<proteinExistence type="inferred from homology"/>
<organism evidence="8 9">
    <name type="scientific">Dufourea novaeangliae</name>
    <name type="common">Sweat bee</name>
    <dbReference type="NCBI Taxonomy" id="178035"/>
    <lineage>
        <taxon>Eukaryota</taxon>
        <taxon>Metazoa</taxon>
        <taxon>Ecdysozoa</taxon>
        <taxon>Arthropoda</taxon>
        <taxon>Hexapoda</taxon>
        <taxon>Insecta</taxon>
        <taxon>Pterygota</taxon>
        <taxon>Neoptera</taxon>
        <taxon>Endopterygota</taxon>
        <taxon>Hymenoptera</taxon>
        <taxon>Apocrita</taxon>
        <taxon>Aculeata</taxon>
        <taxon>Apoidea</taxon>
        <taxon>Anthophila</taxon>
        <taxon>Halictidae</taxon>
        <taxon>Rophitinae</taxon>
        <taxon>Dufourea</taxon>
    </lineage>
</organism>
<accession>A0A154P563</accession>
<name>A0A154P563_DUFNO</name>
<evidence type="ECO:0000256" key="2">
    <source>
        <dbReference type="ARBA" id="ARBA00001946"/>
    </source>
</evidence>
<comment type="cofactor">
    <cofactor evidence="2">
        <name>Mg(2+)</name>
        <dbReference type="ChEBI" id="CHEBI:18420"/>
    </cofactor>
</comment>
<keyword evidence="9" id="KW-1185">Reference proteome</keyword>
<evidence type="ECO:0000256" key="4">
    <source>
        <dbReference type="ARBA" id="ARBA00022723"/>
    </source>
</evidence>
<dbReference type="OrthoDB" id="1695362at2759"/>
<sequence>MKTFKDSASLILAARQMQKCARPSTATNFQYNYNLLCLKRHKNSKFMPGNYVFPGGIVHPADADLKWNNLFSSFGFDKSSYASLFPNTTTRPIIFKSIPKQLPKEISLRISAIRETFEECGILLCKKSQNGELQPDWAQHIEMPENELHSWQEKVHNDATEFYSLCKNFECYPDLWSLYEWSNWLTPTFFLDKRFNTVFYLACMQTVPPCLQESTEIEDMKWDVPANFIFSGPEFTLPPPQQYEIARIAKFESIDNLLDFANERTKLGVRMNLPVKVELQDGNVYVLPGDSMYPEHANLFDKQVIDRTDITIEQFREMSPVKNRVEFFNLEVKRLFVQNFDDEDGHLSPMSLNEIRIKQTHKK</sequence>
<keyword evidence="7" id="KW-0464">Manganese</keyword>
<dbReference type="GO" id="GO:0005739">
    <property type="term" value="C:mitochondrion"/>
    <property type="evidence" value="ECO:0007669"/>
    <property type="project" value="TreeGrafter"/>
</dbReference>
<dbReference type="CDD" id="cd18870">
    <property type="entry name" value="NUDIX_AcylCoAdiphos_Nudt19"/>
    <property type="match status" value="1"/>
</dbReference>
<dbReference type="PANTHER" id="PTHR12318">
    <property type="entry name" value="TESTOSTERONE-REGULATED PROTEIN RP2"/>
    <property type="match status" value="1"/>
</dbReference>
<dbReference type="GO" id="GO:0046872">
    <property type="term" value="F:metal ion binding"/>
    <property type="evidence" value="ECO:0007669"/>
    <property type="project" value="UniProtKB-KW"/>
</dbReference>
<dbReference type="AlphaFoldDB" id="A0A154P563"/>
<evidence type="ECO:0000256" key="5">
    <source>
        <dbReference type="ARBA" id="ARBA00022801"/>
    </source>
</evidence>
<protein>
    <submittedName>
        <fullName evidence="8">Nucleoside diphosphate-linked moiety X motif 19, mitochondrial</fullName>
    </submittedName>
</protein>
<evidence type="ECO:0000313" key="8">
    <source>
        <dbReference type="EMBL" id="KZC07085.1"/>
    </source>
</evidence>
<dbReference type="SUPFAM" id="SSF55811">
    <property type="entry name" value="Nudix"/>
    <property type="match status" value="1"/>
</dbReference>
<dbReference type="Gene3D" id="3.90.79.10">
    <property type="entry name" value="Nucleoside Triphosphate Pyrophosphohydrolase"/>
    <property type="match status" value="1"/>
</dbReference>
<evidence type="ECO:0000256" key="1">
    <source>
        <dbReference type="ARBA" id="ARBA00001936"/>
    </source>
</evidence>
<evidence type="ECO:0000256" key="7">
    <source>
        <dbReference type="ARBA" id="ARBA00023211"/>
    </source>
</evidence>
<dbReference type="InterPro" id="IPR015797">
    <property type="entry name" value="NUDIX_hydrolase-like_dom_sf"/>
</dbReference>
<dbReference type="PANTHER" id="PTHR12318:SF0">
    <property type="entry name" value="ACYL-COENZYME A DIPHOSPHATASE NUDT19"/>
    <property type="match status" value="1"/>
</dbReference>
<dbReference type="GO" id="GO:0016818">
    <property type="term" value="F:hydrolase activity, acting on acid anhydrides, in phosphorus-containing anhydrides"/>
    <property type="evidence" value="ECO:0007669"/>
    <property type="project" value="InterPro"/>
</dbReference>
<keyword evidence="4" id="KW-0479">Metal-binding</keyword>
<gene>
    <name evidence="8" type="ORF">WN55_08467</name>
</gene>
<dbReference type="EMBL" id="KQ434822">
    <property type="protein sequence ID" value="KZC07085.1"/>
    <property type="molecule type" value="Genomic_DNA"/>
</dbReference>
<dbReference type="Proteomes" id="UP000076502">
    <property type="component" value="Unassembled WGS sequence"/>
</dbReference>
<reference evidence="8 9" key="1">
    <citation type="submission" date="2015-07" db="EMBL/GenBank/DDBJ databases">
        <title>The genome of Dufourea novaeangliae.</title>
        <authorList>
            <person name="Pan H."/>
            <person name="Kapheim K."/>
        </authorList>
    </citation>
    <scope>NUCLEOTIDE SEQUENCE [LARGE SCALE GENOMIC DNA]</scope>
    <source>
        <strain evidence="8">0120121106</strain>
        <tissue evidence="8">Whole body</tissue>
    </source>
</reference>
<evidence type="ECO:0000256" key="3">
    <source>
        <dbReference type="ARBA" id="ARBA00005582"/>
    </source>
</evidence>
<dbReference type="STRING" id="178035.A0A154P563"/>
<keyword evidence="6" id="KW-0460">Magnesium</keyword>
<evidence type="ECO:0000256" key="6">
    <source>
        <dbReference type="ARBA" id="ARBA00022842"/>
    </source>
</evidence>
<dbReference type="InterPro" id="IPR039121">
    <property type="entry name" value="NUDT19"/>
</dbReference>